<protein>
    <submittedName>
        <fullName evidence="4">30S ribosomal protein S1</fullName>
    </submittedName>
</protein>
<evidence type="ECO:0000313" key="3">
    <source>
        <dbReference type="EMBL" id="CAL1138404.1"/>
    </source>
</evidence>
<proteinExistence type="predicted"/>
<dbReference type="PANTHER" id="PTHR10724:SF10">
    <property type="entry name" value="S1 RNA-BINDING DOMAIN-CONTAINING PROTEIN 1"/>
    <property type="match status" value="1"/>
</dbReference>
<dbReference type="InterPro" id="IPR050437">
    <property type="entry name" value="Ribos_protein_bS1-like"/>
</dbReference>
<dbReference type="EMBL" id="CAMXCT030000946">
    <property type="protein sequence ID" value="CAL4772341.1"/>
    <property type="molecule type" value="Genomic_DNA"/>
</dbReference>
<dbReference type="SMART" id="SM00316">
    <property type="entry name" value="S1"/>
    <property type="match status" value="3"/>
</dbReference>
<dbReference type="OrthoDB" id="436330at2759"/>
<gene>
    <name evidence="2" type="ORF">C1SCF055_LOCUS12518</name>
</gene>
<sequence>MQAEAPRPRNVAAAMEPFKNSGELRGRVLSRGKFGVFVALRPPDGPLDGSETVGLLHKKASIPRPESVDQLKLGQELEGVVVRTTPEMTLIDLGFKSRGLLPPAKMMAKSEVHVGDRLQVWVSELRNTSLILASDPKKVLSVKSLGPAASLKDYEINTWYPGVVLRLSPFGAFVAIRSTSGKWAEGLVKTNQIQGNLELGAEFRIRVLDVDLARRRIDLSMRSSESSTISARFATLQKLKNEIFPARVISVEETGAEVELRHPQTSVLGWLSNELQKGSKPLKPGEEIEVLIVDIDMEKYTVSLSETQVPKGIRDQDFASLLADELGEDAIDMLREGDEVQVVANISQRGLDLSLV</sequence>
<evidence type="ECO:0000259" key="1">
    <source>
        <dbReference type="PROSITE" id="PS50126"/>
    </source>
</evidence>
<dbReference type="PANTHER" id="PTHR10724">
    <property type="entry name" value="30S RIBOSOMAL PROTEIN S1"/>
    <property type="match status" value="1"/>
</dbReference>
<dbReference type="GO" id="GO:0005840">
    <property type="term" value="C:ribosome"/>
    <property type="evidence" value="ECO:0007669"/>
    <property type="project" value="UniProtKB-KW"/>
</dbReference>
<dbReference type="Gene3D" id="2.40.50.140">
    <property type="entry name" value="Nucleic acid-binding proteins"/>
    <property type="match status" value="3"/>
</dbReference>
<organism evidence="2">
    <name type="scientific">Cladocopium goreaui</name>
    <dbReference type="NCBI Taxonomy" id="2562237"/>
    <lineage>
        <taxon>Eukaryota</taxon>
        <taxon>Sar</taxon>
        <taxon>Alveolata</taxon>
        <taxon>Dinophyceae</taxon>
        <taxon>Suessiales</taxon>
        <taxon>Symbiodiniaceae</taxon>
        <taxon>Cladocopium</taxon>
    </lineage>
</organism>
<dbReference type="GO" id="GO:0003729">
    <property type="term" value="F:mRNA binding"/>
    <property type="evidence" value="ECO:0007669"/>
    <property type="project" value="TreeGrafter"/>
</dbReference>
<keyword evidence="4" id="KW-0689">Ribosomal protein</keyword>
<dbReference type="EMBL" id="CAMXCT020000946">
    <property type="protein sequence ID" value="CAL1138404.1"/>
    <property type="molecule type" value="Genomic_DNA"/>
</dbReference>
<feature type="domain" description="S1 motif" evidence="1">
    <location>
        <begin position="74"/>
        <end position="143"/>
    </location>
</feature>
<accession>A0A9P1C4P8</accession>
<comment type="caution">
    <text evidence="2">The sequence shown here is derived from an EMBL/GenBank/DDBJ whole genome shotgun (WGS) entry which is preliminary data.</text>
</comment>
<dbReference type="AlphaFoldDB" id="A0A9P1C4P8"/>
<reference evidence="2" key="1">
    <citation type="submission" date="2022-10" db="EMBL/GenBank/DDBJ databases">
        <authorList>
            <person name="Chen Y."/>
            <person name="Dougan E. K."/>
            <person name="Chan C."/>
            <person name="Rhodes N."/>
            <person name="Thang M."/>
        </authorList>
    </citation>
    <scope>NUCLEOTIDE SEQUENCE</scope>
</reference>
<evidence type="ECO:0000313" key="2">
    <source>
        <dbReference type="EMBL" id="CAI3985029.1"/>
    </source>
</evidence>
<reference evidence="3" key="2">
    <citation type="submission" date="2024-04" db="EMBL/GenBank/DDBJ databases">
        <authorList>
            <person name="Chen Y."/>
            <person name="Shah S."/>
            <person name="Dougan E. K."/>
            <person name="Thang M."/>
            <person name="Chan C."/>
        </authorList>
    </citation>
    <scope>NUCLEOTIDE SEQUENCE [LARGE SCALE GENOMIC DNA]</scope>
</reference>
<evidence type="ECO:0000313" key="5">
    <source>
        <dbReference type="Proteomes" id="UP001152797"/>
    </source>
</evidence>
<feature type="domain" description="S1 motif" evidence="1">
    <location>
        <begin position="241"/>
        <end position="307"/>
    </location>
</feature>
<name>A0A9P1C4P8_9DINO</name>
<dbReference type="PROSITE" id="PS50126">
    <property type="entry name" value="S1"/>
    <property type="match status" value="3"/>
</dbReference>
<dbReference type="Proteomes" id="UP001152797">
    <property type="component" value="Unassembled WGS sequence"/>
</dbReference>
<dbReference type="SUPFAM" id="SSF50249">
    <property type="entry name" value="Nucleic acid-binding proteins"/>
    <property type="match status" value="3"/>
</dbReference>
<dbReference type="GO" id="GO:0006412">
    <property type="term" value="P:translation"/>
    <property type="evidence" value="ECO:0007669"/>
    <property type="project" value="TreeGrafter"/>
</dbReference>
<dbReference type="EMBL" id="CAMXCT010000946">
    <property type="protein sequence ID" value="CAI3985029.1"/>
    <property type="molecule type" value="Genomic_DNA"/>
</dbReference>
<dbReference type="InterPro" id="IPR012340">
    <property type="entry name" value="NA-bd_OB-fold"/>
</dbReference>
<keyword evidence="4" id="KW-0687">Ribonucleoprotein</keyword>
<dbReference type="InterPro" id="IPR003029">
    <property type="entry name" value="S1_domain"/>
</dbReference>
<keyword evidence="5" id="KW-1185">Reference proteome</keyword>
<dbReference type="GO" id="GO:0003735">
    <property type="term" value="F:structural constituent of ribosome"/>
    <property type="evidence" value="ECO:0007669"/>
    <property type="project" value="TreeGrafter"/>
</dbReference>
<feature type="domain" description="S1 motif" evidence="1">
    <location>
        <begin position="157"/>
        <end position="222"/>
    </location>
</feature>
<evidence type="ECO:0000313" key="4">
    <source>
        <dbReference type="EMBL" id="CAL4772341.1"/>
    </source>
</evidence>